<dbReference type="GeneID" id="85354107"/>
<evidence type="ECO:0000313" key="1">
    <source>
        <dbReference type="EMBL" id="KAK0435940.1"/>
    </source>
</evidence>
<protein>
    <recommendedName>
        <fullName evidence="3">DUF659 domain-containing protein</fullName>
    </recommendedName>
</protein>
<organism evidence="1 2">
    <name type="scientific">Armillaria tabescens</name>
    <name type="common">Ringless honey mushroom</name>
    <name type="synonym">Agaricus tabescens</name>
    <dbReference type="NCBI Taxonomy" id="1929756"/>
    <lineage>
        <taxon>Eukaryota</taxon>
        <taxon>Fungi</taxon>
        <taxon>Dikarya</taxon>
        <taxon>Basidiomycota</taxon>
        <taxon>Agaricomycotina</taxon>
        <taxon>Agaricomycetes</taxon>
        <taxon>Agaricomycetidae</taxon>
        <taxon>Agaricales</taxon>
        <taxon>Marasmiineae</taxon>
        <taxon>Physalacriaceae</taxon>
        <taxon>Desarmillaria</taxon>
    </lineage>
</organism>
<evidence type="ECO:0000313" key="2">
    <source>
        <dbReference type="Proteomes" id="UP001175211"/>
    </source>
</evidence>
<dbReference type="Proteomes" id="UP001175211">
    <property type="component" value="Unassembled WGS sequence"/>
</dbReference>
<dbReference type="RefSeq" id="XP_060322126.1">
    <property type="nucleotide sequence ID" value="XM_060470559.1"/>
</dbReference>
<keyword evidence="2" id="KW-1185">Reference proteome</keyword>
<dbReference type="EMBL" id="JAUEPS010000135">
    <property type="protein sequence ID" value="KAK0435940.1"/>
    <property type="molecule type" value="Genomic_DNA"/>
</dbReference>
<sequence length="169" mass="19100">MGPRVYLFSHWYSNLFSDNCTSNLNNHMKACKKQQAASEKAAVEQNGEPPLQQSSLVPFIQGSTYTYGHLVPSADTVSHDLKEVYIYIMVKKEVKKLLQGAHGKIHIAQDGWSAPQKLSLMRLVIVWVQDGKMQVLTMDMIHLHELLMSLNFYGNGKTKTLDEFMANDA</sequence>
<dbReference type="AlphaFoldDB" id="A0AA39J4E7"/>
<proteinExistence type="predicted"/>
<gene>
    <name evidence="1" type="ORF">EV420DRAFT_1487733</name>
</gene>
<evidence type="ECO:0008006" key="3">
    <source>
        <dbReference type="Google" id="ProtNLM"/>
    </source>
</evidence>
<reference evidence="1" key="1">
    <citation type="submission" date="2023-06" db="EMBL/GenBank/DDBJ databases">
        <authorList>
            <consortium name="Lawrence Berkeley National Laboratory"/>
            <person name="Ahrendt S."/>
            <person name="Sahu N."/>
            <person name="Indic B."/>
            <person name="Wong-Bajracharya J."/>
            <person name="Merenyi Z."/>
            <person name="Ke H.-M."/>
            <person name="Monk M."/>
            <person name="Kocsube S."/>
            <person name="Drula E."/>
            <person name="Lipzen A."/>
            <person name="Balint B."/>
            <person name="Henrissat B."/>
            <person name="Andreopoulos B."/>
            <person name="Martin F.M."/>
            <person name="Harder C.B."/>
            <person name="Rigling D."/>
            <person name="Ford K.L."/>
            <person name="Foster G.D."/>
            <person name="Pangilinan J."/>
            <person name="Papanicolaou A."/>
            <person name="Barry K."/>
            <person name="LaButti K."/>
            <person name="Viragh M."/>
            <person name="Koriabine M."/>
            <person name="Yan M."/>
            <person name="Riley R."/>
            <person name="Champramary S."/>
            <person name="Plett K.L."/>
            <person name="Tsai I.J."/>
            <person name="Slot J."/>
            <person name="Sipos G."/>
            <person name="Plett J."/>
            <person name="Nagy L.G."/>
            <person name="Grigoriev I.V."/>
        </authorList>
    </citation>
    <scope>NUCLEOTIDE SEQUENCE</scope>
    <source>
        <strain evidence="1">CCBAS 213</strain>
    </source>
</reference>
<name>A0AA39J4E7_ARMTA</name>
<comment type="caution">
    <text evidence="1">The sequence shown here is derived from an EMBL/GenBank/DDBJ whole genome shotgun (WGS) entry which is preliminary data.</text>
</comment>
<accession>A0AA39J4E7</accession>